<dbReference type="AlphaFoldDB" id="A0A7C5LVV2"/>
<reference evidence="2" key="1">
    <citation type="journal article" date="2020" name="mSystems">
        <title>Genome- and Community-Level Interaction Insights into Carbon Utilization and Element Cycling Functions of Hydrothermarchaeota in Hydrothermal Sediment.</title>
        <authorList>
            <person name="Zhou Z."/>
            <person name="Liu Y."/>
            <person name="Xu W."/>
            <person name="Pan J."/>
            <person name="Luo Z.H."/>
            <person name="Li M."/>
        </authorList>
    </citation>
    <scope>NUCLEOTIDE SEQUENCE [LARGE SCALE GENOMIC DNA]</scope>
    <source>
        <strain evidence="2">HyVt-485</strain>
    </source>
</reference>
<name>A0A7C5LVV2_9PROT</name>
<gene>
    <name evidence="2" type="ORF">ENJ42_01030</name>
</gene>
<evidence type="ECO:0000313" key="2">
    <source>
        <dbReference type="EMBL" id="HHL42176.1"/>
    </source>
</evidence>
<feature type="signal peptide" evidence="1">
    <location>
        <begin position="1"/>
        <end position="22"/>
    </location>
</feature>
<comment type="caution">
    <text evidence="2">The sequence shown here is derived from an EMBL/GenBank/DDBJ whole genome shotgun (WGS) entry which is preliminary data.</text>
</comment>
<dbReference type="Proteomes" id="UP000885830">
    <property type="component" value="Unassembled WGS sequence"/>
</dbReference>
<sequence length="465" mass="52573">MKHTQYAIGLLLAAALCTNTYASPARITLQPKESTVTKTDKPVQYAQGRPLVSGQRVRVKKLTRDMNNVRNDIKTTGPSPYQLQVNVDKINKRLNQFADAVERYPQVNDPDVRAARNAFGELRKAVIAEFERGQAQLKKLGNTQKRLATIEANSRKYAAPKPLKPPFGEQDAKDWVKKASEARTVAEHNLKELAAIAKLAYLPNNRGTVQSGAPYDSNDVRRLQNMAQGMLNQGEAGYKAMAQDLKNYERSYQLDIFDRFQEDPKGDKKWVYIGENRAKMAMDDFNKYIKIAKSAVYLEEALGRDSSSQQALVKKLEAAKSKYLNNVVTALNTSKLPKPATKNGKMRKIAKKIVETPKYEFGKHGPIVITSKKITTHEREESEFDVENVDVSISGDVKLSGTKTTWKYKWKEFQFAVPLKEKDKDEWYIWWITAKNFSSGGPTTPLNKWISGKVSKGNMILEKNF</sequence>
<dbReference type="EMBL" id="DRMJ01000049">
    <property type="protein sequence ID" value="HHL42176.1"/>
    <property type="molecule type" value="Genomic_DNA"/>
</dbReference>
<protein>
    <submittedName>
        <fullName evidence="2">Uncharacterized protein</fullName>
    </submittedName>
</protein>
<accession>A0A7C5LVV2</accession>
<evidence type="ECO:0000256" key="1">
    <source>
        <dbReference type="SAM" id="SignalP"/>
    </source>
</evidence>
<feature type="chain" id="PRO_5028114598" evidence="1">
    <location>
        <begin position="23"/>
        <end position="465"/>
    </location>
</feature>
<keyword evidence="1" id="KW-0732">Signal</keyword>
<proteinExistence type="predicted"/>
<organism evidence="2">
    <name type="scientific">Hellea balneolensis</name>
    <dbReference type="NCBI Taxonomy" id="287478"/>
    <lineage>
        <taxon>Bacteria</taxon>
        <taxon>Pseudomonadati</taxon>
        <taxon>Pseudomonadota</taxon>
        <taxon>Alphaproteobacteria</taxon>
        <taxon>Maricaulales</taxon>
        <taxon>Robiginitomaculaceae</taxon>
        <taxon>Hellea</taxon>
    </lineage>
</organism>